<dbReference type="PRINTS" id="PR00348">
    <property type="entry name" value="UBIQUITIN"/>
</dbReference>
<sequence length="76" mass="8483">MSRPCFPLDGQSLIFAGKQLGNGGTLADYNIQKEATFHPVLCLIRKAFQQRLAVKQLEDGCTLAGYKIRRSPVFVR</sequence>
<dbReference type="Proteomes" id="UP001428341">
    <property type="component" value="Unassembled WGS sequence"/>
</dbReference>
<reference evidence="3 4" key="1">
    <citation type="submission" date="2024-05" db="EMBL/GenBank/DDBJ databases">
        <title>Haplotype-resolved chromosome-level genome assembly of Huyou (Citrus changshanensis).</title>
        <authorList>
            <person name="Miao C."/>
            <person name="Chen W."/>
            <person name="Wu Y."/>
            <person name="Wang L."/>
            <person name="Zhao S."/>
            <person name="Grierson D."/>
            <person name="Xu C."/>
            <person name="Chen K."/>
        </authorList>
    </citation>
    <scope>NUCLEOTIDE SEQUENCE [LARGE SCALE GENOMIC DNA]</scope>
    <source>
        <strain evidence="3">01-14</strain>
        <tissue evidence="3">Leaf</tissue>
    </source>
</reference>
<accession>A0AAP0QFP3</accession>
<dbReference type="InterPro" id="IPR000626">
    <property type="entry name" value="Ubiquitin-like_dom"/>
</dbReference>
<proteinExistence type="predicted"/>
<evidence type="ECO:0000313" key="3">
    <source>
        <dbReference type="EMBL" id="KAK9193017.1"/>
    </source>
</evidence>
<organism evidence="3 4">
    <name type="scientific">Citrus x changshan-huyou</name>
    <dbReference type="NCBI Taxonomy" id="2935761"/>
    <lineage>
        <taxon>Eukaryota</taxon>
        <taxon>Viridiplantae</taxon>
        <taxon>Streptophyta</taxon>
        <taxon>Embryophyta</taxon>
        <taxon>Tracheophyta</taxon>
        <taxon>Spermatophyta</taxon>
        <taxon>Magnoliopsida</taxon>
        <taxon>eudicotyledons</taxon>
        <taxon>Gunneridae</taxon>
        <taxon>Pentapetalae</taxon>
        <taxon>rosids</taxon>
        <taxon>malvids</taxon>
        <taxon>Sapindales</taxon>
        <taxon>Rutaceae</taxon>
        <taxon>Aurantioideae</taxon>
        <taxon>Citrus</taxon>
    </lineage>
</organism>
<evidence type="ECO:0000313" key="4">
    <source>
        <dbReference type="Proteomes" id="UP001428341"/>
    </source>
</evidence>
<evidence type="ECO:0000259" key="2">
    <source>
        <dbReference type="PROSITE" id="PS50053"/>
    </source>
</evidence>
<dbReference type="EMBL" id="JBCGBO010000006">
    <property type="protein sequence ID" value="KAK9193017.1"/>
    <property type="molecule type" value="Genomic_DNA"/>
</dbReference>
<comment type="caution">
    <text evidence="3">The sequence shown here is derived from an EMBL/GenBank/DDBJ whole genome shotgun (WGS) entry which is preliminary data.</text>
</comment>
<feature type="domain" description="Ubiquitin-like" evidence="2">
    <location>
        <begin position="1"/>
        <end position="41"/>
    </location>
</feature>
<evidence type="ECO:0000256" key="1">
    <source>
        <dbReference type="ARBA" id="ARBA00022499"/>
    </source>
</evidence>
<dbReference type="Pfam" id="PF00240">
    <property type="entry name" value="ubiquitin"/>
    <property type="match status" value="1"/>
</dbReference>
<dbReference type="PANTHER" id="PTHR10666">
    <property type="entry name" value="UBIQUITIN"/>
    <property type="match status" value="1"/>
</dbReference>
<dbReference type="InterPro" id="IPR050158">
    <property type="entry name" value="Ubiquitin_ubiquitin-like"/>
</dbReference>
<dbReference type="SUPFAM" id="SSF54236">
    <property type="entry name" value="Ubiquitin-like"/>
    <property type="match status" value="1"/>
</dbReference>
<dbReference type="InterPro" id="IPR029071">
    <property type="entry name" value="Ubiquitin-like_domsf"/>
</dbReference>
<dbReference type="GO" id="GO:0003729">
    <property type="term" value="F:mRNA binding"/>
    <property type="evidence" value="ECO:0007669"/>
    <property type="project" value="UniProtKB-ARBA"/>
</dbReference>
<protein>
    <recommendedName>
        <fullName evidence="2">Ubiquitin-like domain-containing protein</fullName>
    </recommendedName>
</protein>
<gene>
    <name evidence="3" type="ORF">WN944_003713</name>
</gene>
<dbReference type="Gene3D" id="3.10.20.90">
    <property type="entry name" value="Phosphatidylinositol 3-kinase Catalytic Subunit, Chain A, domain 1"/>
    <property type="match status" value="1"/>
</dbReference>
<keyword evidence="1" id="KW-1017">Isopeptide bond</keyword>
<name>A0AAP0QFP3_9ROSI</name>
<dbReference type="InterPro" id="IPR019956">
    <property type="entry name" value="Ubiquitin_dom"/>
</dbReference>
<dbReference type="PROSITE" id="PS50053">
    <property type="entry name" value="UBIQUITIN_2"/>
    <property type="match status" value="1"/>
</dbReference>
<keyword evidence="4" id="KW-1185">Reference proteome</keyword>
<dbReference type="AlphaFoldDB" id="A0AAP0QFP3"/>